<dbReference type="PROSITE" id="PS50168">
    <property type="entry name" value="DED"/>
    <property type="match status" value="1"/>
</dbReference>
<accession>A0A816FF50</accession>
<feature type="transmembrane region" description="Helical" evidence="1">
    <location>
        <begin position="159"/>
        <end position="180"/>
    </location>
</feature>
<keyword evidence="1" id="KW-0812">Transmembrane</keyword>
<dbReference type="AlphaFoldDB" id="A0A816FF50"/>
<dbReference type="Proteomes" id="UP000663852">
    <property type="component" value="Unassembled WGS sequence"/>
</dbReference>
<dbReference type="PANTHER" id="PTHR31649:SF1">
    <property type="entry name" value="FARNESOIC ACID O-METHYL TRANSFERASE DOMAIN-CONTAINING PROTEIN"/>
    <property type="match status" value="1"/>
</dbReference>
<dbReference type="EMBL" id="CAJNOJ010000537">
    <property type="protein sequence ID" value="CAF1478843.1"/>
    <property type="molecule type" value="Genomic_DNA"/>
</dbReference>
<proteinExistence type="predicted"/>
<sequence>MMTSYELRSVLLKTQDCLSDDDRKRLHFFFCHDVPRRLQDDLTVNGTLSLLETLFTQNKINGQDLTLLIAAFENIKCFDAVKLLKDYMDKLQEPQATDTLIPFLAQHPDKHVKTNHLISLNKYGNNNIQINHTTTNINPSTVNVQQYLKSRLAKQTTQFLLTFSFLLNIGLVVAMVLCVIKMYHDRKELVKAQYWAIKSGHNVQQKILDSADKRNCAVWVNARDGEVPADAVIGGQEGDRHVYIVRIQVDDKNVIPGKLVDKNKRAETEYNGVWLSATYQVLTNPVPKLRYEWIQTDSHNFSLCVVPVGKEEQTDFYIARTVRSSTMVLLGKYDVRNRRLYYLDDGVVKSTDKDIEVLCVL</sequence>
<dbReference type="Pfam" id="PF11901">
    <property type="entry name" value="DM9"/>
    <property type="match status" value="1"/>
</dbReference>
<evidence type="ECO:0000313" key="3">
    <source>
        <dbReference type="EMBL" id="CAF1478843.1"/>
    </source>
</evidence>
<keyword evidence="5" id="KW-1185">Reference proteome</keyword>
<protein>
    <recommendedName>
        <fullName evidence="2">DED domain-containing protein</fullName>
    </recommendedName>
</protein>
<evidence type="ECO:0000256" key="1">
    <source>
        <dbReference type="SAM" id="Phobius"/>
    </source>
</evidence>
<reference evidence="4" key="1">
    <citation type="submission" date="2021-02" db="EMBL/GenBank/DDBJ databases">
        <authorList>
            <person name="Nowell W R."/>
        </authorList>
    </citation>
    <scope>NUCLEOTIDE SEQUENCE</scope>
</reference>
<dbReference type="Gene3D" id="1.10.533.10">
    <property type="entry name" value="Death Domain, Fas"/>
    <property type="match status" value="1"/>
</dbReference>
<evidence type="ECO:0000313" key="4">
    <source>
        <dbReference type="EMBL" id="CAF1660711.1"/>
    </source>
</evidence>
<dbReference type="EMBL" id="CAJNOR010011363">
    <property type="protein sequence ID" value="CAF1660711.1"/>
    <property type="molecule type" value="Genomic_DNA"/>
</dbReference>
<keyword evidence="1" id="KW-0472">Membrane</keyword>
<dbReference type="SUPFAM" id="SSF47986">
    <property type="entry name" value="DEATH domain"/>
    <property type="match status" value="1"/>
</dbReference>
<comment type="caution">
    <text evidence="4">The sequence shown here is derived from an EMBL/GenBank/DDBJ whole genome shotgun (WGS) entry which is preliminary data.</text>
</comment>
<dbReference type="GO" id="GO:0042981">
    <property type="term" value="P:regulation of apoptotic process"/>
    <property type="evidence" value="ECO:0007669"/>
    <property type="project" value="InterPro"/>
</dbReference>
<dbReference type="Proteomes" id="UP000663828">
    <property type="component" value="Unassembled WGS sequence"/>
</dbReference>
<dbReference type="InterPro" id="IPR006616">
    <property type="entry name" value="DM9_repeat"/>
</dbReference>
<evidence type="ECO:0000259" key="2">
    <source>
        <dbReference type="PROSITE" id="PS50168"/>
    </source>
</evidence>
<feature type="domain" description="DED" evidence="2">
    <location>
        <begin position="6"/>
        <end position="86"/>
    </location>
</feature>
<dbReference type="PANTHER" id="PTHR31649">
    <property type="entry name" value="AGAP009604-PA"/>
    <property type="match status" value="1"/>
</dbReference>
<evidence type="ECO:0000313" key="5">
    <source>
        <dbReference type="Proteomes" id="UP000663828"/>
    </source>
</evidence>
<dbReference type="InterPro" id="IPR011029">
    <property type="entry name" value="DEATH-like_dom_sf"/>
</dbReference>
<gene>
    <name evidence="3" type="ORF">EDS130_LOCUS41303</name>
    <name evidence="4" type="ORF">XAT740_LOCUS56806</name>
</gene>
<dbReference type="OrthoDB" id="2142040at2759"/>
<organism evidence="4 5">
    <name type="scientific">Adineta ricciae</name>
    <name type="common">Rotifer</name>
    <dbReference type="NCBI Taxonomy" id="249248"/>
    <lineage>
        <taxon>Eukaryota</taxon>
        <taxon>Metazoa</taxon>
        <taxon>Spiralia</taxon>
        <taxon>Gnathifera</taxon>
        <taxon>Rotifera</taxon>
        <taxon>Eurotatoria</taxon>
        <taxon>Bdelloidea</taxon>
        <taxon>Adinetida</taxon>
        <taxon>Adinetidae</taxon>
        <taxon>Adineta</taxon>
    </lineage>
</organism>
<dbReference type="InterPro" id="IPR001875">
    <property type="entry name" value="DED_dom"/>
</dbReference>
<name>A0A816FF50_ADIRI</name>
<keyword evidence="1" id="KW-1133">Transmembrane helix</keyword>